<comment type="caution">
    <text evidence="2">The sequence shown here is derived from an EMBL/GenBank/DDBJ whole genome shotgun (WGS) entry which is preliminary data.</text>
</comment>
<feature type="compositionally biased region" description="Polar residues" evidence="1">
    <location>
        <begin position="138"/>
        <end position="151"/>
    </location>
</feature>
<evidence type="ECO:0000256" key="1">
    <source>
        <dbReference type="SAM" id="MobiDB-lite"/>
    </source>
</evidence>
<proteinExistence type="predicted"/>
<accession>A0A9Q3K7V9</accession>
<feature type="region of interest" description="Disordered" evidence="1">
    <location>
        <begin position="96"/>
        <end position="162"/>
    </location>
</feature>
<name>A0A9Q3K7V9_9BASI</name>
<dbReference type="AlphaFoldDB" id="A0A9Q3K7V9"/>
<protein>
    <submittedName>
        <fullName evidence="2">Uncharacterized protein</fullName>
    </submittedName>
</protein>
<dbReference type="OrthoDB" id="2506366at2759"/>
<evidence type="ECO:0000313" key="3">
    <source>
        <dbReference type="Proteomes" id="UP000765509"/>
    </source>
</evidence>
<sequence>MDLPIATPRTEQKEMDQISRLFFRLIQEERKNKRITKEFQGSAYQVEMNQKSTSDLPPLPEETVEGHYAEESAEEDQILKIQSLLKQMQDLLLTQSKKKGNIREQTSYTPGAIPSEPTLPRHVMPEDSPLSPTPGPRATSTPNTEQRSQSIPKKVFLTTPNHPSPFEVEKFIKRVETEAEIEGASGEDIARQVISMSISEEGKEKIEAMQGYEEKNWTKIKKKLTKEWGRAEPDGRYRPDSLEKLFNNTKRSGGIRNVAEYKGIIGEYENIPNYLYKYGYVIREVEHNGELYATLSPEIRTSIIKETRRDKVMIQARDGGYIVEEMKVLKSYIEQELQTVII</sequence>
<organism evidence="2 3">
    <name type="scientific">Austropuccinia psidii MF-1</name>
    <dbReference type="NCBI Taxonomy" id="1389203"/>
    <lineage>
        <taxon>Eukaryota</taxon>
        <taxon>Fungi</taxon>
        <taxon>Dikarya</taxon>
        <taxon>Basidiomycota</taxon>
        <taxon>Pucciniomycotina</taxon>
        <taxon>Pucciniomycetes</taxon>
        <taxon>Pucciniales</taxon>
        <taxon>Sphaerophragmiaceae</taxon>
        <taxon>Austropuccinia</taxon>
    </lineage>
</organism>
<dbReference type="Proteomes" id="UP000765509">
    <property type="component" value="Unassembled WGS sequence"/>
</dbReference>
<evidence type="ECO:0000313" key="2">
    <source>
        <dbReference type="EMBL" id="MBW0576478.1"/>
    </source>
</evidence>
<gene>
    <name evidence="2" type="ORF">O181_116193</name>
</gene>
<reference evidence="2" key="1">
    <citation type="submission" date="2021-03" db="EMBL/GenBank/DDBJ databases">
        <title>Draft genome sequence of rust myrtle Austropuccinia psidii MF-1, a brazilian biotype.</title>
        <authorList>
            <person name="Quecine M.C."/>
            <person name="Pachon D.M.R."/>
            <person name="Bonatelli M.L."/>
            <person name="Correr F.H."/>
            <person name="Franceschini L.M."/>
            <person name="Leite T.F."/>
            <person name="Margarido G.R.A."/>
            <person name="Almeida C.A."/>
            <person name="Ferrarezi J.A."/>
            <person name="Labate C.A."/>
        </authorList>
    </citation>
    <scope>NUCLEOTIDE SEQUENCE</scope>
    <source>
        <strain evidence="2">MF-1</strain>
    </source>
</reference>
<dbReference type="EMBL" id="AVOT02098481">
    <property type="protein sequence ID" value="MBW0576478.1"/>
    <property type="molecule type" value="Genomic_DNA"/>
</dbReference>
<keyword evidence="3" id="KW-1185">Reference proteome</keyword>